<keyword evidence="2" id="KW-1185">Reference proteome</keyword>
<proteinExistence type="predicted"/>
<reference evidence="2" key="1">
    <citation type="submission" date="2018-01" db="EMBL/GenBank/DDBJ databases">
        <authorList>
            <person name="Li J."/>
        </authorList>
    </citation>
    <scope>NUCLEOTIDE SEQUENCE [LARGE SCALE GENOMIC DNA]</scope>
    <source>
        <strain evidence="2">2184</strain>
    </source>
</reference>
<dbReference type="InterPro" id="IPR007061">
    <property type="entry name" value="MST-like"/>
</dbReference>
<dbReference type="AlphaFoldDB" id="A0A2S0WCE4"/>
<dbReference type="SUPFAM" id="SSF109854">
    <property type="entry name" value="DinB/YfiT-like putative metalloenzymes"/>
    <property type="match status" value="1"/>
</dbReference>
<dbReference type="Pfam" id="PF04978">
    <property type="entry name" value="MST"/>
    <property type="match status" value="1"/>
</dbReference>
<dbReference type="OrthoDB" id="4548523at2"/>
<dbReference type="InterPro" id="IPR034660">
    <property type="entry name" value="DinB/YfiT-like"/>
</dbReference>
<dbReference type="KEGG" id="clia:C3E79_02200"/>
<dbReference type="Gene3D" id="1.20.120.450">
    <property type="entry name" value="dinb family like domain"/>
    <property type="match status" value="1"/>
</dbReference>
<dbReference type="RefSeq" id="WP_108403437.1">
    <property type="nucleotide sequence ID" value="NZ_CP026948.1"/>
</dbReference>
<organism evidence="1 2">
    <name type="scientific">Corynebacterium liangguodongii</name>
    <dbReference type="NCBI Taxonomy" id="2079535"/>
    <lineage>
        <taxon>Bacteria</taxon>
        <taxon>Bacillati</taxon>
        <taxon>Actinomycetota</taxon>
        <taxon>Actinomycetes</taxon>
        <taxon>Mycobacteriales</taxon>
        <taxon>Corynebacteriaceae</taxon>
        <taxon>Corynebacterium</taxon>
    </lineage>
</organism>
<name>A0A2S0WCE4_9CORY</name>
<dbReference type="EMBL" id="CP026948">
    <property type="protein sequence ID" value="AWB83447.1"/>
    <property type="molecule type" value="Genomic_DNA"/>
</dbReference>
<dbReference type="Proteomes" id="UP000244754">
    <property type="component" value="Chromosome"/>
</dbReference>
<protein>
    <submittedName>
        <fullName evidence="1">Uncharacterized protein</fullName>
    </submittedName>
</protein>
<accession>A0A2S0WCE4</accession>
<sequence>MYVPKLDDERDTLCNFIDDQLSSLRASAYGLDDCKARETPLRSELSISGIIKHVTFVMNQSLIAAKDTKTDQSDEAFFDSFVPGRSETLSDLLREFDRVRSVYLSACRGGDLESEISVGPMPWYGVHETQKARLRYRYVHDVEELARHAGHADIIREQLDGAKAPELIAAAEGRPANEYVTPWRS</sequence>
<evidence type="ECO:0000313" key="1">
    <source>
        <dbReference type="EMBL" id="AWB83447.1"/>
    </source>
</evidence>
<evidence type="ECO:0000313" key="2">
    <source>
        <dbReference type="Proteomes" id="UP000244754"/>
    </source>
</evidence>
<gene>
    <name evidence="1" type="ORF">C3E79_02200</name>
</gene>